<gene>
    <name evidence="3" type="ORF">I603_0431</name>
</gene>
<evidence type="ECO:0000256" key="1">
    <source>
        <dbReference type="SAM" id="MobiDB-lite"/>
    </source>
</evidence>
<dbReference type="STRING" id="1300349.I603_0431"/>
<name>A0A1A7BMB5_9SPHN</name>
<reference evidence="3 4" key="1">
    <citation type="submission" date="2016-06" db="EMBL/GenBank/DDBJ databases">
        <title>Genome sequence of Porphyrobacter dokdonensis DSW-74.</title>
        <authorList>
            <person name="Kim J.F."/>
            <person name="Song J.Y."/>
        </authorList>
    </citation>
    <scope>NUCLEOTIDE SEQUENCE [LARGE SCALE GENOMIC DNA]</scope>
    <source>
        <strain evidence="3 4">DSW-74</strain>
    </source>
</reference>
<dbReference type="Gene3D" id="3.30.530.20">
    <property type="match status" value="1"/>
</dbReference>
<dbReference type="SUPFAM" id="SSF55961">
    <property type="entry name" value="Bet v1-like"/>
    <property type="match status" value="1"/>
</dbReference>
<protein>
    <submittedName>
        <fullName evidence="3">Polyketide cyclase</fullName>
    </submittedName>
</protein>
<evidence type="ECO:0000313" key="4">
    <source>
        <dbReference type="Proteomes" id="UP000092484"/>
    </source>
</evidence>
<dbReference type="InterPro" id="IPR023393">
    <property type="entry name" value="START-like_dom_sf"/>
</dbReference>
<sequence>MLKFRLPVVLAAAALFVPVPASAEVVSSGPNGFVSRHEAIVEANPRDVWLALISPSGWWAAEHTWSGDSANLTLTPQAGGCFCEKIPEVNEPDRFTLEGSVEHMRVIQAYPEVALRMQGALGPLQSEPVTGILTIAISKVDEGTRIVWEYNVGGAMRYEIPVIARAVDGVMGVQLTGLAELLGPVATAPVEEPSEAPAESAEGEAADATLEDPAESEPSEAEEAPRPSIDDVFGDLAEDGAGS</sequence>
<evidence type="ECO:0000313" key="3">
    <source>
        <dbReference type="EMBL" id="OBV12300.1"/>
    </source>
</evidence>
<organism evidence="3 4">
    <name type="scientific">Erythrobacter dokdonensis DSW-74</name>
    <dbReference type="NCBI Taxonomy" id="1300349"/>
    <lineage>
        <taxon>Bacteria</taxon>
        <taxon>Pseudomonadati</taxon>
        <taxon>Pseudomonadota</taxon>
        <taxon>Alphaproteobacteria</taxon>
        <taxon>Sphingomonadales</taxon>
        <taxon>Erythrobacteraceae</taxon>
        <taxon>Erythrobacter/Porphyrobacter group</taxon>
        <taxon>Erythrobacter</taxon>
    </lineage>
</organism>
<feature type="compositionally biased region" description="Acidic residues" evidence="1">
    <location>
        <begin position="232"/>
        <end position="243"/>
    </location>
</feature>
<evidence type="ECO:0000256" key="2">
    <source>
        <dbReference type="SAM" id="SignalP"/>
    </source>
</evidence>
<feature type="chain" id="PRO_5008355167" evidence="2">
    <location>
        <begin position="24"/>
        <end position="243"/>
    </location>
</feature>
<dbReference type="RefSeq" id="WP_068862153.1">
    <property type="nucleotide sequence ID" value="NZ_LZYB01000001.1"/>
</dbReference>
<feature type="compositionally biased region" description="Low complexity" evidence="1">
    <location>
        <begin position="190"/>
        <end position="200"/>
    </location>
</feature>
<feature type="region of interest" description="Disordered" evidence="1">
    <location>
        <begin position="190"/>
        <end position="243"/>
    </location>
</feature>
<keyword evidence="2" id="KW-0732">Signal</keyword>
<comment type="caution">
    <text evidence="3">The sequence shown here is derived from an EMBL/GenBank/DDBJ whole genome shotgun (WGS) entry which is preliminary data.</text>
</comment>
<feature type="signal peptide" evidence="2">
    <location>
        <begin position="1"/>
        <end position="23"/>
    </location>
</feature>
<accession>A0A1A7BMB5</accession>
<dbReference type="Proteomes" id="UP000092484">
    <property type="component" value="Unassembled WGS sequence"/>
</dbReference>
<dbReference type="EMBL" id="LZYB01000001">
    <property type="protein sequence ID" value="OBV12300.1"/>
    <property type="molecule type" value="Genomic_DNA"/>
</dbReference>
<proteinExistence type="predicted"/>
<keyword evidence="4" id="KW-1185">Reference proteome</keyword>
<dbReference type="PATRIC" id="fig|1300349.4.peg.427"/>
<feature type="compositionally biased region" description="Acidic residues" evidence="1">
    <location>
        <begin position="201"/>
        <end position="222"/>
    </location>
</feature>
<dbReference type="AlphaFoldDB" id="A0A1A7BMB5"/>